<dbReference type="RefSeq" id="WP_019332757.1">
    <property type="nucleotide sequence ID" value="NZ_BQUM01000113.1"/>
</dbReference>
<dbReference type="Pfam" id="PF12849">
    <property type="entry name" value="PBP_like_2"/>
    <property type="match status" value="1"/>
</dbReference>
<dbReference type="SUPFAM" id="SSF53850">
    <property type="entry name" value="Periplasmic binding protein-like II"/>
    <property type="match status" value="1"/>
</dbReference>
<organism evidence="4 5">
    <name type="scientific">Pseudomonas syringae pv. theae</name>
    <dbReference type="NCBI Taxonomy" id="103985"/>
    <lineage>
        <taxon>Bacteria</taxon>
        <taxon>Pseudomonadati</taxon>
        <taxon>Pseudomonadota</taxon>
        <taxon>Gammaproteobacteria</taxon>
        <taxon>Pseudomonadales</taxon>
        <taxon>Pseudomonadaceae</taxon>
        <taxon>Pseudomonas</taxon>
        <taxon>Pseudomonas syringae</taxon>
    </lineage>
</organism>
<dbReference type="EMBL" id="RBTL01000357">
    <property type="protein sequence ID" value="RMT57384.1"/>
    <property type="molecule type" value="Genomic_DNA"/>
</dbReference>
<dbReference type="PANTHER" id="PTHR30570:SF6">
    <property type="entry name" value="PHOSPHATE-BINDING PROTEIN PSTS"/>
    <property type="match status" value="1"/>
</dbReference>
<protein>
    <submittedName>
        <fullName evidence="4">Phosphate binding protein</fullName>
    </submittedName>
</protein>
<dbReference type="PANTHER" id="PTHR30570">
    <property type="entry name" value="PERIPLASMIC PHOSPHATE BINDING COMPONENT OF PHOSPHATE ABC TRANSPORTER"/>
    <property type="match status" value="1"/>
</dbReference>
<name>A0A0Q0F819_PSESX</name>
<accession>A0A0Q0F819</accession>
<proteinExistence type="predicted"/>
<feature type="signal peptide" evidence="2">
    <location>
        <begin position="1"/>
        <end position="28"/>
    </location>
</feature>
<evidence type="ECO:0000259" key="3">
    <source>
        <dbReference type="Pfam" id="PF12849"/>
    </source>
</evidence>
<dbReference type="AlphaFoldDB" id="A0A0Q0F819"/>
<dbReference type="Proteomes" id="UP000282636">
    <property type="component" value="Unassembled WGS sequence"/>
</dbReference>
<evidence type="ECO:0000256" key="2">
    <source>
        <dbReference type="SAM" id="SignalP"/>
    </source>
</evidence>
<dbReference type="InterPro" id="IPR024370">
    <property type="entry name" value="PBP_domain"/>
</dbReference>
<evidence type="ECO:0000313" key="4">
    <source>
        <dbReference type="EMBL" id="RMT57384.1"/>
    </source>
</evidence>
<sequence length="350" mass="38046">MFNSKTGRLSLLLAAVSLVLCQAVRATAAVDPEIPDYQPQPARPDAHAGFVGKDGTLRIAGADHVDFIVERFNAALKHVHPDWNFRIESKGTTSAVPLLTHDMTMFGAMGRAINPLETSAYRKIVGAPPLEVRVAYTSDDTSQHLATSLAAYVNRANPLNNLTVEQINRMLTIGNPQGDLSRWGQLGLKGEWASRQIHPYGTPEFTGFGTYMQKSQLGNLPLAPTYEAYGKTELILERLAADPAGVGIAAIGLENDKIKQLGIIDGKTGAITTGTPAQVADGSYPYGRYLYFYVRREPGKGIDPMVREYLRFVLSRQGQTLIASQPKGYIPLTAKDARAQLAKLDEVAPL</sequence>
<feature type="domain" description="PBP" evidence="3">
    <location>
        <begin position="54"/>
        <end position="316"/>
    </location>
</feature>
<reference evidence="4 5" key="1">
    <citation type="submission" date="2018-08" db="EMBL/GenBank/DDBJ databases">
        <title>Recombination of ecologically and evolutionarily significant loci maintains genetic cohesion in the Pseudomonas syringae species complex.</title>
        <authorList>
            <person name="Dillon M."/>
            <person name="Thakur S."/>
            <person name="Almeida R.N.D."/>
            <person name="Weir B.S."/>
            <person name="Guttman D.S."/>
        </authorList>
    </citation>
    <scope>NUCLEOTIDE SEQUENCE [LARGE SCALE GENOMIC DNA]</scope>
    <source>
        <strain evidence="4 5">ICMP 3934</strain>
    </source>
</reference>
<comment type="caution">
    <text evidence="4">The sequence shown here is derived from an EMBL/GenBank/DDBJ whole genome shotgun (WGS) entry which is preliminary data.</text>
</comment>
<dbReference type="InterPro" id="IPR050811">
    <property type="entry name" value="Phosphate_ABC_transporter"/>
</dbReference>
<evidence type="ECO:0000313" key="5">
    <source>
        <dbReference type="Proteomes" id="UP000282636"/>
    </source>
</evidence>
<feature type="chain" id="PRO_5030016391" evidence="2">
    <location>
        <begin position="29"/>
        <end position="350"/>
    </location>
</feature>
<keyword evidence="1 2" id="KW-0732">Signal</keyword>
<evidence type="ECO:0000256" key="1">
    <source>
        <dbReference type="ARBA" id="ARBA00022729"/>
    </source>
</evidence>
<gene>
    <name evidence="4" type="ORF">ALP44_00368</name>
</gene>
<dbReference type="Gene3D" id="3.40.190.10">
    <property type="entry name" value="Periplasmic binding protein-like II"/>
    <property type="match status" value="2"/>
</dbReference>